<dbReference type="CDD" id="cd00609">
    <property type="entry name" value="AAT_like"/>
    <property type="match status" value="1"/>
</dbReference>
<keyword evidence="3 7" id="KW-0032">Aminotransferase</keyword>
<dbReference type="InterPro" id="IPR050881">
    <property type="entry name" value="LL-DAP_aminotransferase"/>
</dbReference>
<evidence type="ECO:0000256" key="7">
    <source>
        <dbReference type="RuleBase" id="RU000481"/>
    </source>
</evidence>
<proteinExistence type="inferred from homology"/>
<comment type="cofactor">
    <cofactor evidence="1 7">
        <name>pyridoxal 5'-phosphate</name>
        <dbReference type="ChEBI" id="CHEBI:597326"/>
    </cofactor>
</comment>
<dbReference type="InterPro" id="IPR015421">
    <property type="entry name" value="PyrdxlP-dep_Trfase_major"/>
</dbReference>
<dbReference type="Gene3D" id="3.90.1150.10">
    <property type="entry name" value="Aspartate Aminotransferase, domain 1"/>
    <property type="match status" value="1"/>
</dbReference>
<dbReference type="GO" id="GO:0010285">
    <property type="term" value="F:L,L-diaminopimelate aminotransferase activity"/>
    <property type="evidence" value="ECO:0007669"/>
    <property type="project" value="UniProtKB-EC"/>
</dbReference>
<dbReference type="GO" id="GO:0030170">
    <property type="term" value="F:pyridoxal phosphate binding"/>
    <property type="evidence" value="ECO:0007669"/>
    <property type="project" value="InterPro"/>
</dbReference>
<evidence type="ECO:0000256" key="2">
    <source>
        <dbReference type="ARBA" id="ARBA00004982"/>
    </source>
</evidence>
<dbReference type="InterPro" id="IPR019881">
    <property type="entry name" value="DAP-NH2Trfase_DapL_Desulfo"/>
</dbReference>
<comment type="catalytic activity">
    <reaction evidence="6">
        <text>(2S,6S)-2,6-diaminopimelate + 2-oxoglutarate = (S)-2,3,4,5-tetrahydrodipicolinate + L-glutamate + H2O + H(+)</text>
        <dbReference type="Rhea" id="RHEA:23988"/>
        <dbReference type="ChEBI" id="CHEBI:15377"/>
        <dbReference type="ChEBI" id="CHEBI:15378"/>
        <dbReference type="ChEBI" id="CHEBI:16810"/>
        <dbReference type="ChEBI" id="CHEBI:16845"/>
        <dbReference type="ChEBI" id="CHEBI:29985"/>
        <dbReference type="ChEBI" id="CHEBI:57609"/>
        <dbReference type="EC" id="2.6.1.83"/>
    </reaction>
</comment>
<dbReference type="HAMAP" id="MF_01642">
    <property type="entry name" value="DapL_aminotrans_1"/>
    <property type="match status" value="1"/>
</dbReference>
<dbReference type="NCBIfam" id="TIGR03540">
    <property type="entry name" value="DapC_direct"/>
    <property type="match status" value="1"/>
</dbReference>
<dbReference type="InterPro" id="IPR004838">
    <property type="entry name" value="NHTrfase_class1_PyrdxlP-BS"/>
</dbReference>
<dbReference type="NCBIfam" id="NF006756">
    <property type="entry name" value="PRK09276.1"/>
    <property type="match status" value="1"/>
</dbReference>
<organism evidence="9">
    <name type="scientific">uncultured Desulfobacterium sp</name>
    <dbReference type="NCBI Taxonomy" id="201089"/>
    <lineage>
        <taxon>Bacteria</taxon>
        <taxon>Pseudomonadati</taxon>
        <taxon>Thermodesulfobacteriota</taxon>
        <taxon>Desulfobacteria</taxon>
        <taxon>Desulfobacterales</taxon>
        <taxon>Desulfobacteriaceae</taxon>
        <taxon>Desulfobacterium</taxon>
        <taxon>environmental samples</taxon>
    </lineage>
</organism>
<dbReference type="UniPathway" id="UPA00034">
    <property type="reaction ID" value="UER00466"/>
</dbReference>
<dbReference type="Pfam" id="PF00155">
    <property type="entry name" value="Aminotran_1_2"/>
    <property type="match status" value="1"/>
</dbReference>
<dbReference type="EMBL" id="FR695868">
    <property type="protein sequence ID" value="CBX27950.1"/>
    <property type="molecule type" value="Genomic_DNA"/>
</dbReference>
<gene>
    <name evidence="9" type="ORF">N47_G32740</name>
</gene>
<evidence type="ECO:0000256" key="5">
    <source>
        <dbReference type="ARBA" id="ARBA00022898"/>
    </source>
</evidence>
<dbReference type="SUPFAM" id="SSF53383">
    <property type="entry name" value="PLP-dependent transferases"/>
    <property type="match status" value="1"/>
</dbReference>
<keyword evidence="5" id="KW-0663">Pyridoxal phosphate</keyword>
<dbReference type="InterPro" id="IPR015424">
    <property type="entry name" value="PyrdxlP-dep_Trfase"/>
</dbReference>
<reference evidence="9" key="1">
    <citation type="journal article" date="2011" name="Environ. Microbiol.">
        <title>Genomic insights into the metabolic potential of the polycyclic aromatic hydrocarbon degrading sulfate-reducing Deltaproteobacterium N47.</title>
        <authorList>
            <person name="Bergmann F."/>
            <person name="Selesi D."/>
            <person name="Weinmaier T."/>
            <person name="Tischler P."/>
            <person name="Rattei T."/>
            <person name="Meckenstock R.U."/>
        </authorList>
    </citation>
    <scope>NUCLEOTIDE SEQUENCE</scope>
</reference>
<accession>E1YBK6</accession>
<dbReference type="AlphaFoldDB" id="E1YBK6"/>
<evidence type="ECO:0000313" key="9">
    <source>
        <dbReference type="EMBL" id="CBX27950.1"/>
    </source>
</evidence>
<dbReference type="PANTHER" id="PTHR42832:SF3">
    <property type="entry name" value="L-GLUTAMINE--4-(METHYLSULFANYL)-2-OXOBUTANOATE AMINOTRANSFERASE"/>
    <property type="match status" value="1"/>
</dbReference>
<dbReference type="InterPro" id="IPR015422">
    <property type="entry name" value="PyrdxlP-dep_Trfase_small"/>
</dbReference>
<evidence type="ECO:0000256" key="6">
    <source>
        <dbReference type="ARBA" id="ARBA00051934"/>
    </source>
</evidence>
<comment type="similarity">
    <text evidence="7">Belongs to the class-I pyridoxal-phosphate-dependent aminotransferase family.</text>
</comment>
<feature type="domain" description="Aminotransferase class I/classII large" evidence="8">
    <location>
        <begin position="37"/>
        <end position="387"/>
    </location>
</feature>
<evidence type="ECO:0000259" key="8">
    <source>
        <dbReference type="Pfam" id="PF00155"/>
    </source>
</evidence>
<dbReference type="GO" id="GO:0009089">
    <property type="term" value="P:lysine biosynthetic process via diaminopimelate"/>
    <property type="evidence" value="ECO:0007669"/>
    <property type="project" value="UniProtKB-UniPathway"/>
</dbReference>
<dbReference type="PROSITE" id="PS00105">
    <property type="entry name" value="AA_TRANSFER_CLASS_1"/>
    <property type="match status" value="1"/>
</dbReference>
<evidence type="ECO:0000256" key="4">
    <source>
        <dbReference type="ARBA" id="ARBA00022679"/>
    </source>
</evidence>
<dbReference type="EC" id="2.6.1.-" evidence="7"/>
<dbReference type="InterPro" id="IPR004839">
    <property type="entry name" value="Aminotransferase_I/II_large"/>
</dbReference>
<protein>
    <recommendedName>
        <fullName evidence="7">Aminotransferase</fullName>
        <ecNumber evidence="7">2.6.1.-</ecNumber>
    </recommendedName>
</protein>
<dbReference type="Gene3D" id="3.40.640.10">
    <property type="entry name" value="Type I PLP-dependent aspartate aminotransferase-like (Major domain)"/>
    <property type="match status" value="1"/>
</dbReference>
<dbReference type="InterPro" id="IPR019942">
    <property type="entry name" value="DapL/ALD1"/>
</dbReference>
<comment type="pathway">
    <text evidence="2">Amino-acid biosynthesis; L-lysine biosynthesis via DAP pathway; LL-2,6-diaminopimelate from (S)-tetrahydrodipicolinate (aminotransferase route): step 1/1.</text>
</comment>
<evidence type="ECO:0000256" key="1">
    <source>
        <dbReference type="ARBA" id="ARBA00001933"/>
    </source>
</evidence>
<sequence>MCKMITIEKSERLKNLPPYLFKEIDRQKDEVKKRGVDIISLGVGDPDMPTPPHIIEALQKAATDPQNHKYPSYTGMDEFNNAVARWYRKRFNVSLDPAKEVVTLIGSKEGIAHIPLAFINQGDIALVSSPGYPVYNIGVQFAGGRSHLMDLKKENDFLPDLSAIPDDIAKKAKLMFINYPNNPTSAVATEEFFKDVVQFAHKNNIIICHDAAYTEMAFDGYKPASFLETQGAKEVGIEFHSLSKTYNMTGWRLGFAVGRPEVIDGLGQIKSNIDSGAFQAIQIAGIAALDGDQSCVDEFNLEYTKRRDILVDGLTGLGFSVKKPRATFYVWVEVPKGYTSAQFTSLLLSKTGIVVTPGNGFGSAGEGYIRMALTVGQERMKEVVERIRSVEI</sequence>
<dbReference type="PANTHER" id="PTHR42832">
    <property type="entry name" value="AMINO ACID AMINOTRANSFERASE"/>
    <property type="match status" value="1"/>
</dbReference>
<keyword evidence="4 7" id="KW-0808">Transferase</keyword>
<evidence type="ECO:0000256" key="3">
    <source>
        <dbReference type="ARBA" id="ARBA00022576"/>
    </source>
</evidence>
<name>E1YBK6_9BACT</name>